<dbReference type="InterPro" id="IPR025680">
    <property type="entry name" value="DddI"/>
</dbReference>
<gene>
    <name evidence="1" type="ORF">ACFQLX_14160</name>
</gene>
<name>A0ABW2GIE7_9ACTN</name>
<protein>
    <submittedName>
        <fullName evidence="1">Imm1 family immunity protein</fullName>
    </submittedName>
</protein>
<comment type="caution">
    <text evidence="1">The sequence shown here is derived from an EMBL/GenBank/DDBJ whole genome shotgun (WGS) entry which is preliminary data.</text>
</comment>
<dbReference type="EMBL" id="JBHSZO010000019">
    <property type="protein sequence ID" value="MFC7219303.1"/>
    <property type="molecule type" value="Genomic_DNA"/>
</dbReference>
<reference evidence="2" key="1">
    <citation type="journal article" date="2019" name="Int. J. Syst. Evol. Microbiol.">
        <title>The Global Catalogue of Microorganisms (GCM) 10K type strain sequencing project: providing services to taxonomists for standard genome sequencing and annotation.</title>
        <authorList>
            <consortium name="The Broad Institute Genomics Platform"/>
            <consortium name="The Broad Institute Genome Sequencing Center for Infectious Disease"/>
            <person name="Wu L."/>
            <person name="Ma J."/>
        </authorList>
    </citation>
    <scope>NUCLEOTIDE SEQUENCE [LARGE SCALE GENOMIC DNA]</scope>
    <source>
        <strain evidence="2">CGMCC 1.13681</strain>
    </source>
</reference>
<evidence type="ECO:0000313" key="1">
    <source>
        <dbReference type="EMBL" id="MFC7219303.1"/>
    </source>
</evidence>
<dbReference type="Pfam" id="PF14430">
    <property type="entry name" value="Imm1"/>
    <property type="match status" value="1"/>
</dbReference>
<dbReference type="RefSeq" id="WP_386414920.1">
    <property type="nucleotide sequence ID" value="NZ_JBHSZO010000019.1"/>
</dbReference>
<dbReference type="Proteomes" id="UP001596413">
    <property type="component" value="Unassembled WGS sequence"/>
</dbReference>
<keyword evidence="2" id="KW-1185">Reference proteome</keyword>
<accession>A0ABW2GIE7</accession>
<proteinExistence type="predicted"/>
<evidence type="ECO:0000313" key="2">
    <source>
        <dbReference type="Proteomes" id="UP001596413"/>
    </source>
</evidence>
<sequence>MVGEDGEHVESVLSVGVNSESGYGALIWWCEDASVERVAAAAGVEVAEHVWVSVNPSPPDRDPKVTSDPWCPSYFDRISALPLTEIRAAVEEYFRTGDGLRPSGIEWAKGNFNGEFYSDGK</sequence>
<organism evidence="1 2">
    <name type="scientific">Streptomyces polyrhachis</name>
    <dbReference type="NCBI Taxonomy" id="1282885"/>
    <lineage>
        <taxon>Bacteria</taxon>
        <taxon>Bacillati</taxon>
        <taxon>Actinomycetota</taxon>
        <taxon>Actinomycetes</taxon>
        <taxon>Kitasatosporales</taxon>
        <taxon>Streptomycetaceae</taxon>
        <taxon>Streptomyces</taxon>
    </lineage>
</organism>